<evidence type="ECO:0000256" key="1">
    <source>
        <dbReference type="SAM" id="MobiDB-lite"/>
    </source>
</evidence>
<keyword evidence="2" id="KW-0812">Transmembrane</keyword>
<dbReference type="EMBL" id="JBBPEH010000007">
    <property type="protein sequence ID" value="KAK7536112.1"/>
    <property type="molecule type" value="Genomic_DNA"/>
</dbReference>
<reference evidence="3 4" key="1">
    <citation type="submission" date="2024-04" db="EMBL/GenBank/DDBJ databases">
        <title>Phyllosticta paracitricarpa is synonymous to the EU quarantine fungus P. citricarpa based on phylogenomic analyses.</title>
        <authorList>
            <consortium name="Lawrence Berkeley National Laboratory"/>
            <person name="Van ingen-buijs V.A."/>
            <person name="Van westerhoven A.C."/>
            <person name="Haridas S."/>
            <person name="Skiadas P."/>
            <person name="Martin F."/>
            <person name="Groenewald J.Z."/>
            <person name="Crous P.W."/>
            <person name="Seidl M.F."/>
        </authorList>
    </citation>
    <scope>NUCLEOTIDE SEQUENCE [LARGE SCALE GENOMIC DNA]</scope>
    <source>
        <strain evidence="3 4">CPC 17464</strain>
    </source>
</reference>
<dbReference type="RefSeq" id="XP_066654528.1">
    <property type="nucleotide sequence ID" value="XM_066800541.1"/>
</dbReference>
<sequence length="151" mass="17046">MDGVRMCGKSAIEITCGEAVCILFWPASGGGWLACCCFSSFFSFFSCCLLYWLAYITVKKGMVTGNDMVEGLGRWLRWVCRVAVDLIHVRLLSVQAVSCESQRRQIAKCQQQTDEGAALCIWQLRRKEHARHGSKIGGDDKDVFRDHDRED</sequence>
<feature type="transmembrane region" description="Helical" evidence="2">
    <location>
        <begin position="31"/>
        <end position="53"/>
    </location>
</feature>
<feature type="compositionally biased region" description="Basic and acidic residues" evidence="1">
    <location>
        <begin position="137"/>
        <end position="151"/>
    </location>
</feature>
<evidence type="ECO:0000313" key="3">
    <source>
        <dbReference type="EMBL" id="KAK7536112.1"/>
    </source>
</evidence>
<proteinExistence type="predicted"/>
<feature type="region of interest" description="Disordered" evidence="1">
    <location>
        <begin position="132"/>
        <end position="151"/>
    </location>
</feature>
<keyword evidence="2" id="KW-1133">Transmembrane helix</keyword>
<evidence type="ECO:0000256" key="2">
    <source>
        <dbReference type="SAM" id="Phobius"/>
    </source>
</evidence>
<dbReference type="Proteomes" id="UP001360953">
    <property type="component" value="Unassembled WGS sequence"/>
</dbReference>
<accession>A0ABR1LLN3</accession>
<protein>
    <submittedName>
        <fullName evidence="3">Uncharacterized protein</fullName>
    </submittedName>
</protein>
<evidence type="ECO:0000313" key="4">
    <source>
        <dbReference type="Proteomes" id="UP001360953"/>
    </source>
</evidence>
<organism evidence="3 4">
    <name type="scientific">Phyllosticta citribraziliensis</name>
    <dbReference type="NCBI Taxonomy" id="989973"/>
    <lineage>
        <taxon>Eukaryota</taxon>
        <taxon>Fungi</taxon>
        <taxon>Dikarya</taxon>
        <taxon>Ascomycota</taxon>
        <taxon>Pezizomycotina</taxon>
        <taxon>Dothideomycetes</taxon>
        <taxon>Dothideomycetes incertae sedis</taxon>
        <taxon>Botryosphaeriales</taxon>
        <taxon>Phyllostictaceae</taxon>
        <taxon>Phyllosticta</taxon>
    </lineage>
</organism>
<dbReference type="GeneID" id="92033447"/>
<dbReference type="PROSITE" id="PS51257">
    <property type="entry name" value="PROKAR_LIPOPROTEIN"/>
    <property type="match status" value="1"/>
</dbReference>
<comment type="caution">
    <text evidence="3">The sequence shown here is derived from an EMBL/GenBank/DDBJ whole genome shotgun (WGS) entry which is preliminary data.</text>
</comment>
<keyword evidence="4" id="KW-1185">Reference proteome</keyword>
<gene>
    <name evidence="3" type="ORF">J3D65DRAFT_627458</name>
</gene>
<name>A0ABR1LLN3_9PEZI</name>
<keyword evidence="2" id="KW-0472">Membrane</keyword>